<dbReference type="PROSITE" id="PS50235">
    <property type="entry name" value="USP_3"/>
    <property type="match status" value="1"/>
</dbReference>
<keyword evidence="5" id="KW-0479">Metal-binding</keyword>
<evidence type="ECO:0000259" key="13">
    <source>
        <dbReference type="PROSITE" id="PS50235"/>
    </source>
</evidence>
<dbReference type="PANTHER" id="PTHR11705">
    <property type="entry name" value="PROTEASE FAMILY M14 CARBOXYPEPTIDASE A,B"/>
    <property type="match status" value="1"/>
</dbReference>
<keyword evidence="8" id="KW-0862">Zinc</keyword>
<dbReference type="FunFam" id="3.40.630.10:FF:000084">
    <property type="entry name" value="Carboxypeptidase B2"/>
    <property type="match status" value="1"/>
</dbReference>
<keyword evidence="9" id="KW-0482">Metalloprotease</keyword>
<dbReference type="CDD" id="cd02257">
    <property type="entry name" value="Peptidase_C19"/>
    <property type="match status" value="1"/>
</dbReference>
<sequence>MVAPGYVSKFEQFLKEQSIASTLLIEDVEITNQRFSIIENALRKIKTSSRSIDFENYYSSDDIFSYLHELEADNGFVEVETYGKSYEGRDLKVIKIMKAGPNAPIIFIEAGIHAREWIAPAMGTYIIHSLLEDPENARYLDQFNFHIMPSVNPDGYEFSREHRRFWRKTRSINQGSRCRGVDPNRNWAFHWNESSVSDDPCTNIFPGLKPFSEPETDAIRQYVEKLQPTPLMSLSLHSAANLWLVPYGYAYNVYPENYDELMGLAKKAVNALNAVHDAGFEAINSANLYPASGASDDWYLSVLGSTYAYTVELRQGGLFGFDLDPSQIKESGEELMIVEEELLNNMFRGVLSFASSLRTRDIYGSLNEETITNVKLRRKRLSSIHRKCDEGSFGMKESVRNSSPGILRRVLESPQSIKENDENNSPKKAETVVESPESQCKEINGNKQLFHSTSSFYESPSKSRFKTYPRRCRSSPLGAHNTPSKPYATSKSLYYSSPERIDSKKNNILASHRIGFPNIYQTCYLNAILQCLLSQPSFVQGLLDIKSTYSGRVPALLKSFCALAEAKECGNQSLVSKEILKLKNILSNLDSTFKGNSMHDADEFLLKFCDTLREQCKSLQASDPITEKYEYEVETIVTCSSCGLQSSMTSKNLICTLSSPVDDNKRTSIGGLLENTFSASKIDQWSCEKCGIRNGSAILTSSFKKTLPRVLILHVPRSNYDSHSDVKNHKIQNAISIFENLNLSSLTIKDVVFPEKKSYIFQNDELWSDDDEEEITSSNLLGTPEKLRNLSKEQIGKLNEEDSLALAIRYSLKEAGSPKEGSFNAPLDPSPNEDMRFCETCDLDTKKSINISYQLASIVSHLGSSASSGHYIADVFRFDRKAWFRYNDMNVFRRNFDSVKSDEKHEKCLESPNQHYITGIKFY</sequence>
<keyword evidence="11" id="KW-0788">Thiol protease</keyword>
<evidence type="ECO:0000313" key="16">
    <source>
        <dbReference type="Proteomes" id="UP000675881"/>
    </source>
</evidence>
<dbReference type="Proteomes" id="UP000675881">
    <property type="component" value="Chromosome 5"/>
</dbReference>
<name>A0A7R8H9U4_LEPSM</name>
<gene>
    <name evidence="15" type="ORF">LSAA_10142</name>
</gene>
<dbReference type="PROSITE" id="PS52035">
    <property type="entry name" value="PEPTIDASE_M14"/>
    <property type="match status" value="1"/>
</dbReference>
<evidence type="ECO:0000256" key="7">
    <source>
        <dbReference type="ARBA" id="ARBA00022801"/>
    </source>
</evidence>
<feature type="active site" description="Proton donor/acceptor" evidence="10">
    <location>
        <position position="312"/>
    </location>
</feature>
<comment type="cofactor">
    <cofactor evidence="1">
        <name>Zn(2+)</name>
        <dbReference type="ChEBI" id="CHEBI:29105"/>
    </cofactor>
</comment>
<evidence type="ECO:0000256" key="2">
    <source>
        <dbReference type="ARBA" id="ARBA00005988"/>
    </source>
</evidence>
<keyword evidence="6" id="KW-0732">Signal</keyword>
<dbReference type="CDD" id="cd03860">
    <property type="entry name" value="M14_CP_A-B_like"/>
    <property type="match status" value="1"/>
</dbReference>
<dbReference type="GO" id="GO:0004181">
    <property type="term" value="F:metallocarboxypeptidase activity"/>
    <property type="evidence" value="ECO:0007669"/>
    <property type="project" value="InterPro"/>
</dbReference>
<dbReference type="GO" id="GO:0004843">
    <property type="term" value="F:cysteine-type deubiquitinase activity"/>
    <property type="evidence" value="ECO:0007669"/>
    <property type="project" value="UniProtKB-UniRule"/>
</dbReference>
<feature type="compositionally biased region" description="Polar residues" evidence="12">
    <location>
        <begin position="481"/>
        <end position="490"/>
    </location>
</feature>
<evidence type="ECO:0000256" key="11">
    <source>
        <dbReference type="RuleBase" id="RU366025"/>
    </source>
</evidence>
<dbReference type="EMBL" id="HG994584">
    <property type="protein sequence ID" value="CAF2960036.1"/>
    <property type="molecule type" value="Genomic_DNA"/>
</dbReference>
<feature type="compositionally biased region" description="Basic and acidic residues" evidence="12">
    <location>
        <begin position="418"/>
        <end position="431"/>
    </location>
</feature>
<dbReference type="PRINTS" id="PR00765">
    <property type="entry name" value="CRBOXYPTASEA"/>
</dbReference>
<dbReference type="InterPro" id="IPR018200">
    <property type="entry name" value="USP_CS"/>
</dbReference>
<dbReference type="GO" id="GO:0006508">
    <property type="term" value="P:proteolysis"/>
    <property type="evidence" value="ECO:0007669"/>
    <property type="project" value="UniProtKB-KW"/>
</dbReference>
<dbReference type="SMART" id="SM00631">
    <property type="entry name" value="Zn_pept"/>
    <property type="match status" value="1"/>
</dbReference>
<protein>
    <recommendedName>
        <fullName evidence="11">Ubiquitin carboxyl-terminal hydrolase</fullName>
        <ecNumber evidence="11">3.4.19.12</ecNumber>
    </recommendedName>
</protein>
<proteinExistence type="inferred from homology"/>
<evidence type="ECO:0000256" key="12">
    <source>
        <dbReference type="SAM" id="MobiDB-lite"/>
    </source>
</evidence>
<dbReference type="InterPro" id="IPR057246">
    <property type="entry name" value="CARBOXYPEPT_ZN_1"/>
</dbReference>
<feature type="region of interest" description="Disordered" evidence="12">
    <location>
        <begin position="455"/>
        <end position="490"/>
    </location>
</feature>
<keyword evidence="11" id="KW-0833">Ubl conjugation pathway</keyword>
<dbReference type="AlphaFoldDB" id="A0A7R8H9U4"/>
<dbReference type="PROSITE" id="PS00972">
    <property type="entry name" value="USP_1"/>
    <property type="match status" value="1"/>
</dbReference>
<feature type="compositionally biased region" description="Basic residues" evidence="12">
    <location>
        <begin position="463"/>
        <end position="473"/>
    </location>
</feature>
<evidence type="ECO:0000256" key="5">
    <source>
        <dbReference type="ARBA" id="ARBA00022723"/>
    </source>
</evidence>
<accession>A0A7R8H9U4</accession>
<dbReference type="OrthoDB" id="3626597at2759"/>
<dbReference type="InterPro" id="IPR028889">
    <property type="entry name" value="USP"/>
</dbReference>
<organism evidence="15 16">
    <name type="scientific">Lepeophtheirus salmonis</name>
    <name type="common">Salmon louse</name>
    <name type="synonym">Caligus salmonis</name>
    <dbReference type="NCBI Taxonomy" id="72036"/>
    <lineage>
        <taxon>Eukaryota</taxon>
        <taxon>Metazoa</taxon>
        <taxon>Ecdysozoa</taxon>
        <taxon>Arthropoda</taxon>
        <taxon>Crustacea</taxon>
        <taxon>Multicrustacea</taxon>
        <taxon>Hexanauplia</taxon>
        <taxon>Copepoda</taxon>
        <taxon>Siphonostomatoida</taxon>
        <taxon>Caligidae</taxon>
        <taxon>Lepeophtheirus</taxon>
    </lineage>
</organism>
<evidence type="ECO:0000259" key="14">
    <source>
        <dbReference type="PROSITE" id="PS52035"/>
    </source>
</evidence>
<dbReference type="SUPFAM" id="SSF53187">
    <property type="entry name" value="Zn-dependent exopeptidases"/>
    <property type="match status" value="1"/>
</dbReference>
<dbReference type="EC" id="3.4.19.12" evidence="11"/>
<dbReference type="InterPro" id="IPR000834">
    <property type="entry name" value="Peptidase_M14"/>
</dbReference>
<dbReference type="SUPFAM" id="SSF54001">
    <property type="entry name" value="Cysteine proteinases"/>
    <property type="match status" value="1"/>
</dbReference>
<evidence type="ECO:0000256" key="8">
    <source>
        <dbReference type="ARBA" id="ARBA00022833"/>
    </source>
</evidence>
<dbReference type="PROSITE" id="PS00973">
    <property type="entry name" value="USP_2"/>
    <property type="match status" value="1"/>
</dbReference>
<comment type="similarity">
    <text evidence="11">Belongs to the peptidase C19 family.</text>
</comment>
<comment type="catalytic activity">
    <reaction evidence="11">
        <text>Thiol-dependent hydrolysis of ester, thioester, amide, peptide and isopeptide bonds formed by the C-terminal Gly of ubiquitin (a 76-residue protein attached to proteins as an intracellular targeting signal).</text>
        <dbReference type="EC" id="3.4.19.12"/>
    </reaction>
</comment>
<comment type="similarity">
    <text evidence="2 10">Belongs to the peptidase M14 family.</text>
</comment>
<keyword evidence="3 15" id="KW-0121">Carboxypeptidase</keyword>
<dbReference type="Pfam" id="PF00246">
    <property type="entry name" value="Peptidase_M14"/>
    <property type="match status" value="1"/>
</dbReference>
<dbReference type="GO" id="GO:0008270">
    <property type="term" value="F:zinc ion binding"/>
    <property type="evidence" value="ECO:0007669"/>
    <property type="project" value="InterPro"/>
</dbReference>
<feature type="domain" description="Peptidase M14" evidence="14">
    <location>
        <begin position="56"/>
        <end position="346"/>
    </location>
</feature>
<dbReference type="InterPro" id="IPR038765">
    <property type="entry name" value="Papain-like_cys_pep_sf"/>
</dbReference>
<dbReference type="GO" id="GO:0016579">
    <property type="term" value="P:protein deubiquitination"/>
    <property type="evidence" value="ECO:0007669"/>
    <property type="project" value="InterPro"/>
</dbReference>
<evidence type="ECO:0000256" key="6">
    <source>
        <dbReference type="ARBA" id="ARBA00022729"/>
    </source>
</evidence>
<evidence type="ECO:0000256" key="10">
    <source>
        <dbReference type="PROSITE-ProRule" id="PRU01379"/>
    </source>
</evidence>
<evidence type="ECO:0000256" key="4">
    <source>
        <dbReference type="ARBA" id="ARBA00022670"/>
    </source>
</evidence>
<dbReference type="PANTHER" id="PTHR11705:SF140">
    <property type="entry name" value="FI02848P-RELATED"/>
    <property type="match status" value="1"/>
</dbReference>
<evidence type="ECO:0000256" key="3">
    <source>
        <dbReference type="ARBA" id="ARBA00022645"/>
    </source>
</evidence>
<dbReference type="GO" id="GO:0005615">
    <property type="term" value="C:extracellular space"/>
    <property type="evidence" value="ECO:0007669"/>
    <property type="project" value="TreeGrafter"/>
</dbReference>
<feature type="domain" description="USP" evidence="13">
    <location>
        <begin position="514"/>
        <end position="912"/>
    </location>
</feature>
<reference evidence="15" key="1">
    <citation type="submission" date="2021-02" db="EMBL/GenBank/DDBJ databases">
        <authorList>
            <person name="Bekaert M."/>
        </authorList>
    </citation>
    <scope>NUCLEOTIDE SEQUENCE</scope>
    <source>
        <strain evidence="15">IoA-00</strain>
    </source>
</reference>
<dbReference type="PROSITE" id="PS00132">
    <property type="entry name" value="CARBOXYPEPT_ZN_1"/>
    <property type="match status" value="1"/>
</dbReference>
<dbReference type="Pfam" id="PF00443">
    <property type="entry name" value="UCH"/>
    <property type="match status" value="1"/>
</dbReference>
<keyword evidence="16" id="KW-1185">Reference proteome</keyword>
<evidence type="ECO:0000256" key="9">
    <source>
        <dbReference type="ARBA" id="ARBA00023049"/>
    </source>
</evidence>
<dbReference type="InterPro" id="IPR001394">
    <property type="entry name" value="Peptidase_C19_UCH"/>
</dbReference>
<evidence type="ECO:0000256" key="1">
    <source>
        <dbReference type="ARBA" id="ARBA00001947"/>
    </source>
</evidence>
<evidence type="ECO:0000313" key="15">
    <source>
        <dbReference type="EMBL" id="CAF2960036.1"/>
    </source>
</evidence>
<dbReference type="Gene3D" id="3.40.630.10">
    <property type="entry name" value="Zn peptidases"/>
    <property type="match status" value="1"/>
</dbReference>
<feature type="region of interest" description="Disordered" evidence="12">
    <location>
        <begin position="394"/>
        <end position="438"/>
    </location>
</feature>
<dbReference type="Gene3D" id="3.90.70.10">
    <property type="entry name" value="Cysteine proteinases"/>
    <property type="match status" value="1"/>
</dbReference>
<keyword evidence="4 11" id="KW-0645">Protease</keyword>
<keyword evidence="7 11" id="KW-0378">Hydrolase</keyword>